<evidence type="ECO:0000256" key="1">
    <source>
        <dbReference type="SAM" id="SignalP"/>
    </source>
</evidence>
<evidence type="ECO:0000313" key="3">
    <source>
        <dbReference type="Proteomes" id="UP001302274"/>
    </source>
</evidence>
<protein>
    <submittedName>
        <fullName evidence="2">DUF6488 family protein</fullName>
    </submittedName>
</protein>
<keyword evidence="3" id="KW-1185">Reference proteome</keyword>
<name>A0ABU5W2M3_9BACT</name>
<feature type="chain" id="PRO_5047259556" evidence="1">
    <location>
        <begin position="19"/>
        <end position="115"/>
    </location>
</feature>
<dbReference type="InterPro" id="IPR045503">
    <property type="entry name" value="DUF6488"/>
</dbReference>
<proteinExistence type="predicted"/>
<evidence type="ECO:0000313" key="2">
    <source>
        <dbReference type="EMBL" id="MEA9358490.1"/>
    </source>
</evidence>
<dbReference type="Proteomes" id="UP001302274">
    <property type="component" value="Unassembled WGS sequence"/>
</dbReference>
<dbReference type="EMBL" id="JAYGJQ010000003">
    <property type="protein sequence ID" value="MEA9358490.1"/>
    <property type="molecule type" value="Genomic_DNA"/>
</dbReference>
<comment type="caution">
    <text evidence="2">The sequence shown here is derived from an EMBL/GenBank/DDBJ whole genome shotgun (WGS) entry which is preliminary data.</text>
</comment>
<reference evidence="2 3" key="1">
    <citation type="submission" date="2023-11" db="EMBL/GenBank/DDBJ databases">
        <title>A Novel Polar Bacteriovorax (B. antarcticus) Isolated from the Biocrust in Antarctica.</title>
        <authorList>
            <person name="Mun W."/>
            <person name="Choi S.Y."/>
            <person name="Mitchell R.J."/>
        </authorList>
    </citation>
    <scope>NUCLEOTIDE SEQUENCE [LARGE SCALE GENOMIC DNA]</scope>
    <source>
        <strain evidence="2 3">PP10</strain>
    </source>
</reference>
<organism evidence="2 3">
    <name type="scientific">Bacteriovorax antarcticus</name>
    <dbReference type="NCBI Taxonomy" id="3088717"/>
    <lineage>
        <taxon>Bacteria</taxon>
        <taxon>Pseudomonadati</taxon>
        <taxon>Bdellovibrionota</taxon>
        <taxon>Bacteriovoracia</taxon>
        <taxon>Bacteriovoracales</taxon>
        <taxon>Bacteriovoracaceae</taxon>
        <taxon>Bacteriovorax</taxon>
    </lineage>
</organism>
<gene>
    <name evidence="2" type="ORF">SHI21_19795</name>
</gene>
<dbReference type="Pfam" id="PF20098">
    <property type="entry name" value="DUF6488"/>
    <property type="match status" value="1"/>
</dbReference>
<dbReference type="RefSeq" id="WP_323578911.1">
    <property type="nucleotide sequence ID" value="NZ_JAYGJQ010000003.1"/>
</dbReference>
<keyword evidence="1" id="KW-0732">Signal</keyword>
<sequence>MKSLLLLSVLVFSHSIFASGNHYHPKKILKCSGECMESQIKKVVPEALDVLVKAKEVKEQWKSIPIEQIEKRKFAKGDEWVVILFNKDESDTARQRLYMFISLDGWLNGANNSGN</sequence>
<accession>A0ABU5W2M3</accession>
<feature type="signal peptide" evidence="1">
    <location>
        <begin position="1"/>
        <end position="18"/>
    </location>
</feature>